<dbReference type="InterPro" id="IPR011051">
    <property type="entry name" value="RmlC_Cupin_sf"/>
</dbReference>
<dbReference type="InterPro" id="IPR047142">
    <property type="entry name" value="OryJ/VirC-like"/>
</dbReference>
<evidence type="ECO:0000313" key="2">
    <source>
        <dbReference type="EMBL" id="RSU52232.1"/>
    </source>
</evidence>
<comment type="caution">
    <text evidence="2">The sequence shown here is derived from an EMBL/GenBank/DDBJ whole genome shotgun (WGS) entry which is preliminary data.</text>
</comment>
<feature type="domain" description="Cupin type-2" evidence="1">
    <location>
        <begin position="119"/>
        <end position="167"/>
    </location>
</feature>
<gene>
    <name evidence="2" type="ORF">DAH51_21665</name>
</gene>
<dbReference type="Proteomes" id="UP000287401">
    <property type="component" value="Unassembled WGS sequence"/>
</dbReference>
<reference evidence="2 3" key="1">
    <citation type="submission" date="2018-07" db="EMBL/GenBank/DDBJ databases">
        <title>Genomic and Epidemiologic Investigation of an Indolent Hospital Outbreak.</title>
        <authorList>
            <person name="Johnson R.C."/>
            <person name="Deming C."/>
            <person name="Conlan S."/>
            <person name="Zellmer C.J."/>
            <person name="Michelin A.V."/>
            <person name="Lee-Lin S."/>
            <person name="Thomas P.J."/>
            <person name="Park M."/>
            <person name="Weingarten R.A."/>
            <person name="Less J."/>
            <person name="Dekker J.P."/>
            <person name="Frank K.M."/>
            <person name="Musser K.A."/>
            <person name="Mcquiston J.R."/>
            <person name="Henderson D.K."/>
            <person name="Lau A.F."/>
            <person name="Palmore T.N."/>
            <person name="Segre J.A."/>
        </authorList>
    </citation>
    <scope>NUCLEOTIDE SEQUENCE [LARGE SCALE GENOMIC DNA]</scope>
    <source>
        <strain evidence="2 3">SK-NIH.Env6_1116</strain>
    </source>
</reference>
<dbReference type="Gene3D" id="2.60.120.10">
    <property type="entry name" value="Jelly Rolls"/>
    <property type="match status" value="1"/>
</dbReference>
<dbReference type="InterPro" id="IPR013096">
    <property type="entry name" value="Cupin_2"/>
</dbReference>
<dbReference type="PANTHER" id="PTHR36156">
    <property type="entry name" value="SLR2101 PROTEIN"/>
    <property type="match status" value="1"/>
</dbReference>
<dbReference type="CDD" id="cd02231">
    <property type="entry name" value="cupin_BLL6423-like"/>
    <property type="match status" value="1"/>
</dbReference>
<dbReference type="InterPro" id="IPR014710">
    <property type="entry name" value="RmlC-like_jellyroll"/>
</dbReference>
<accession>A0A430BKR8</accession>
<sequence length="174" mass="18673">MTVRRIVAANRDGRSTVISDDTGLSNAFAHVPGFDPVLVWQTHTAHGIHPATSPVTGQSVVPSIGGTSMFVVTFPPDSVMTAPEFNPQAAGAEYGERLPGLAELFEAENPGMHTSHTVDYDIVIDGELWCELDDGEVHLKVGDVLIQHGTRHAWRNRGDKPATVMFVLLGIPPG</sequence>
<protein>
    <submittedName>
        <fullName evidence="2">Cupin domain-containing protein</fullName>
    </submittedName>
</protein>
<dbReference type="SUPFAM" id="SSF51182">
    <property type="entry name" value="RmlC-like cupins"/>
    <property type="match status" value="1"/>
</dbReference>
<evidence type="ECO:0000259" key="1">
    <source>
        <dbReference type="Pfam" id="PF07883"/>
    </source>
</evidence>
<proteinExistence type="predicted"/>
<evidence type="ECO:0000313" key="3">
    <source>
        <dbReference type="Proteomes" id="UP000287401"/>
    </source>
</evidence>
<dbReference type="EMBL" id="QRAL01000035">
    <property type="protein sequence ID" value="RSU52232.1"/>
    <property type="molecule type" value="Genomic_DNA"/>
</dbReference>
<dbReference type="Pfam" id="PF07883">
    <property type="entry name" value="Cupin_2"/>
    <property type="match status" value="1"/>
</dbReference>
<name>A0A430BKR8_SPHYA</name>
<dbReference type="PANTHER" id="PTHR36156:SF2">
    <property type="entry name" value="CUPIN TYPE-2 DOMAIN-CONTAINING PROTEIN"/>
    <property type="match status" value="1"/>
</dbReference>
<dbReference type="AlphaFoldDB" id="A0A430BKR8"/>
<organism evidence="2 3">
    <name type="scientific">Sphingobium yanoikuyae</name>
    <name type="common">Sphingomonas yanoikuyae</name>
    <dbReference type="NCBI Taxonomy" id="13690"/>
    <lineage>
        <taxon>Bacteria</taxon>
        <taxon>Pseudomonadati</taxon>
        <taxon>Pseudomonadota</taxon>
        <taxon>Alphaproteobacteria</taxon>
        <taxon>Sphingomonadales</taxon>
        <taxon>Sphingomonadaceae</taxon>
        <taxon>Sphingobium</taxon>
    </lineage>
</organism>